<feature type="domain" description="PpiC" evidence="8">
    <location>
        <begin position="271"/>
        <end position="369"/>
    </location>
</feature>
<dbReference type="EMBL" id="PSYR01000001">
    <property type="protein sequence ID" value="RCN58404.1"/>
    <property type="molecule type" value="Genomic_DNA"/>
</dbReference>
<dbReference type="Gene3D" id="3.10.50.40">
    <property type="match status" value="2"/>
</dbReference>
<dbReference type="SUPFAM" id="SSF109998">
    <property type="entry name" value="Triger factor/SurA peptide-binding domain-like"/>
    <property type="match status" value="1"/>
</dbReference>
<dbReference type="GO" id="GO:0003755">
    <property type="term" value="F:peptidyl-prolyl cis-trans isomerase activity"/>
    <property type="evidence" value="ECO:0007669"/>
    <property type="project" value="UniProtKB-UniRule"/>
</dbReference>
<dbReference type="RefSeq" id="WP_114282134.1">
    <property type="nucleotide sequence ID" value="NZ_PSYR01000001.1"/>
</dbReference>
<comment type="subcellular location">
    <subcellularLocation>
        <location evidence="7">Periplasm</location>
    </subcellularLocation>
    <text evidence="7">Is capable of associating with the outer membrane.</text>
</comment>
<dbReference type="Pfam" id="PF09312">
    <property type="entry name" value="SurA_N"/>
    <property type="match status" value="1"/>
</dbReference>
<accession>A0A368HG77</accession>
<evidence type="ECO:0000313" key="10">
    <source>
        <dbReference type="Proteomes" id="UP000253250"/>
    </source>
</evidence>
<evidence type="ECO:0000256" key="3">
    <source>
        <dbReference type="ARBA" id="ARBA00022764"/>
    </source>
</evidence>
<evidence type="ECO:0000313" key="9">
    <source>
        <dbReference type="EMBL" id="RCN58404.1"/>
    </source>
</evidence>
<dbReference type="InterPro" id="IPR023034">
    <property type="entry name" value="PPIase_SurA"/>
</dbReference>
<evidence type="ECO:0000256" key="4">
    <source>
        <dbReference type="ARBA" id="ARBA00023110"/>
    </source>
</evidence>
<evidence type="ECO:0000256" key="1">
    <source>
        <dbReference type="ARBA" id="ARBA00022729"/>
    </source>
</evidence>
<dbReference type="AlphaFoldDB" id="A0A368HG77"/>
<dbReference type="GO" id="GO:0051082">
    <property type="term" value="F:unfolded protein binding"/>
    <property type="evidence" value="ECO:0007669"/>
    <property type="project" value="UniProtKB-UniRule"/>
</dbReference>
<feature type="domain" description="PpiC" evidence="8">
    <location>
        <begin position="161"/>
        <end position="261"/>
    </location>
</feature>
<keyword evidence="6 7" id="KW-0413">Isomerase</keyword>
<keyword evidence="3 7" id="KW-0574">Periplasm</keyword>
<gene>
    <name evidence="7" type="primary">surA</name>
    <name evidence="9" type="ORF">C4900_00980</name>
</gene>
<evidence type="ECO:0000259" key="8">
    <source>
        <dbReference type="PROSITE" id="PS50198"/>
    </source>
</evidence>
<evidence type="ECO:0000256" key="2">
    <source>
        <dbReference type="ARBA" id="ARBA00022737"/>
    </source>
</evidence>
<comment type="function">
    <text evidence="7">Chaperone involved in the correct folding and assembly of outer membrane proteins. Recognizes specific patterns of aromatic residues and the orientation of their side chains, which are found more frequently in integral outer membrane proteins. May act in both early periplasmic and late outer membrane-associated steps of protein maturation.</text>
</comment>
<dbReference type="GO" id="GO:0030288">
    <property type="term" value="C:outer membrane-bounded periplasmic space"/>
    <property type="evidence" value="ECO:0007669"/>
    <property type="project" value="InterPro"/>
</dbReference>
<dbReference type="PROSITE" id="PS50198">
    <property type="entry name" value="PPIC_PPIASE_2"/>
    <property type="match status" value="2"/>
</dbReference>
<keyword evidence="5 7" id="KW-0143">Chaperone</keyword>
<dbReference type="InterPro" id="IPR046357">
    <property type="entry name" value="PPIase_dom_sf"/>
</dbReference>
<dbReference type="Gene3D" id="1.10.4030.10">
    <property type="entry name" value="Porin chaperone SurA, peptide-binding domain"/>
    <property type="match status" value="1"/>
</dbReference>
<keyword evidence="2 7" id="KW-0677">Repeat</keyword>
<keyword evidence="10" id="KW-1185">Reference proteome</keyword>
<reference evidence="9 10" key="1">
    <citation type="submission" date="2018-02" db="EMBL/GenBank/DDBJ databases">
        <title>Insights into the biology of acidophilic members of the Acidiferrobacteraceae family derived from comparative genomic analyses.</title>
        <authorList>
            <person name="Issotta F."/>
            <person name="Thyssen C."/>
            <person name="Mena C."/>
            <person name="Moya A."/>
            <person name="Bellenberg S."/>
            <person name="Sproer C."/>
            <person name="Covarrubias P.C."/>
            <person name="Sand W."/>
            <person name="Quatrini R."/>
            <person name="Vera M."/>
        </authorList>
    </citation>
    <scope>NUCLEOTIDE SEQUENCE [LARGE SCALE GENOMIC DNA]</scope>
    <source>
        <strain evidence="10">m-1</strain>
    </source>
</reference>
<comment type="domain">
    <text evidence="7">The PPIase activity resides only in the second parvulin domain. The N-terminal region and the C-terminal tail are necessary and sufficient for the chaperone activity of SurA. The PPIase activity is dispensable for SurA to function as a chaperone. The N-terminal region and the C-terminal tail are also required for porin recognition.</text>
</comment>
<evidence type="ECO:0000256" key="7">
    <source>
        <dbReference type="HAMAP-Rule" id="MF_01183"/>
    </source>
</evidence>
<protein>
    <recommendedName>
        <fullName evidence="7">Chaperone SurA</fullName>
    </recommendedName>
    <alternativeName>
        <fullName evidence="7">Peptidyl-prolyl cis-trans isomerase SurA</fullName>
        <shortName evidence="7">PPIase SurA</shortName>
        <ecNumber evidence="7">5.2.1.8</ecNumber>
    </alternativeName>
    <alternativeName>
        <fullName evidence="7">Rotamase SurA</fullName>
    </alternativeName>
</protein>
<dbReference type="PANTHER" id="PTHR47637:SF1">
    <property type="entry name" value="CHAPERONE SURA"/>
    <property type="match status" value="1"/>
</dbReference>
<dbReference type="SUPFAM" id="SSF54534">
    <property type="entry name" value="FKBP-like"/>
    <property type="match status" value="2"/>
</dbReference>
<dbReference type="EC" id="5.2.1.8" evidence="7"/>
<name>A0A368HG77_9GAMM</name>
<dbReference type="Proteomes" id="UP000253250">
    <property type="component" value="Unassembled WGS sequence"/>
</dbReference>
<dbReference type="GO" id="GO:0006457">
    <property type="term" value="P:protein folding"/>
    <property type="evidence" value="ECO:0007669"/>
    <property type="project" value="UniProtKB-UniRule"/>
</dbReference>
<dbReference type="InterPro" id="IPR050280">
    <property type="entry name" value="OMP_Chaperone_SurA"/>
</dbReference>
<dbReference type="InterPro" id="IPR015391">
    <property type="entry name" value="SurA_N"/>
</dbReference>
<dbReference type="Pfam" id="PF00639">
    <property type="entry name" value="Rotamase"/>
    <property type="match status" value="1"/>
</dbReference>
<dbReference type="Pfam" id="PF13616">
    <property type="entry name" value="Rotamase_3"/>
    <property type="match status" value="1"/>
</dbReference>
<dbReference type="GO" id="GO:0042277">
    <property type="term" value="F:peptide binding"/>
    <property type="evidence" value="ECO:0007669"/>
    <property type="project" value="InterPro"/>
</dbReference>
<dbReference type="GO" id="GO:0050821">
    <property type="term" value="P:protein stabilization"/>
    <property type="evidence" value="ECO:0007669"/>
    <property type="project" value="InterPro"/>
</dbReference>
<dbReference type="OrthoDB" id="14196at2"/>
<evidence type="ECO:0000256" key="5">
    <source>
        <dbReference type="ARBA" id="ARBA00023186"/>
    </source>
</evidence>
<comment type="catalytic activity">
    <reaction evidence="7">
        <text>[protein]-peptidylproline (omega=180) = [protein]-peptidylproline (omega=0)</text>
        <dbReference type="Rhea" id="RHEA:16237"/>
        <dbReference type="Rhea" id="RHEA-COMP:10747"/>
        <dbReference type="Rhea" id="RHEA-COMP:10748"/>
        <dbReference type="ChEBI" id="CHEBI:83833"/>
        <dbReference type="ChEBI" id="CHEBI:83834"/>
        <dbReference type="EC" id="5.2.1.8"/>
    </reaction>
</comment>
<sequence>MSAALLQAPVAPRPVTIDKIVAVVNNEVITQNQLDRRVSLLIKRLAARDVTVPPRHLLARKVLSQMVLQRLELQYAHNIGIRVSRAQVKHAETSLAARNHMTLPQFEQAVATEGFTPATFRRRLRTEITIRTLIMRRISRSVIVTQRAVDRFLAQARAADGTRYHVAEITLQFPVAADTSARQAVRKRALRILKKIHAGEPFSQAAIAYSQDTHALEGGDIGWRTAAHLRPSFVRALRQMKSGDVRLVSGRGAYYIIELKGKRAGLKGPEHEQVRLREIVLRPSRRVSMLIAREKLKALKKRLAQGAHFKTLARAYSQGSTATRGGSLGWMTVAGLPPTLAEAARHLPLHTVGGPYATARGQVLIEVVARRMRAGMTRNEARRLLRMRRGNALYVRWLQTLRDDAYVRYPGRI</sequence>
<comment type="caution">
    <text evidence="9">The sequence shown here is derived from an EMBL/GenBank/DDBJ whole genome shotgun (WGS) entry which is preliminary data.</text>
</comment>
<evidence type="ECO:0000256" key="6">
    <source>
        <dbReference type="ARBA" id="ARBA00023235"/>
    </source>
</evidence>
<dbReference type="GO" id="GO:0043165">
    <property type="term" value="P:Gram-negative-bacterium-type cell outer membrane assembly"/>
    <property type="evidence" value="ECO:0007669"/>
    <property type="project" value="InterPro"/>
</dbReference>
<dbReference type="PANTHER" id="PTHR47637">
    <property type="entry name" value="CHAPERONE SURA"/>
    <property type="match status" value="1"/>
</dbReference>
<dbReference type="InterPro" id="IPR027304">
    <property type="entry name" value="Trigger_fact/SurA_dom_sf"/>
</dbReference>
<keyword evidence="1 7" id="KW-0732">Signal</keyword>
<proteinExistence type="inferred from homology"/>
<organism evidence="9 10">
    <name type="scientific">Acidiferrobacter thiooxydans</name>
    <dbReference type="NCBI Taxonomy" id="163359"/>
    <lineage>
        <taxon>Bacteria</taxon>
        <taxon>Pseudomonadati</taxon>
        <taxon>Pseudomonadota</taxon>
        <taxon>Gammaproteobacteria</taxon>
        <taxon>Acidiferrobacterales</taxon>
        <taxon>Acidiferrobacteraceae</taxon>
        <taxon>Acidiferrobacter</taxon>
    </lineage>
</organism>
<dbReference type="InterPro" id="IPR000297">
    <property type="entry name" value="PPIase_PpiC"/>
</dbReference>
<keyword evidence="4 7" id="KW-0697">Rotamase</keyword>
<dbReference type="HAMAP" id="MF_01183">
    <property type="entry name" value="Chaperone_SurA"/>
    <property type="match status" value="1"/>
</dbReference>